<dbReference type="InParanoid" id="A0A5E4F0S4"/>
<dbReference type="Gramene" id="VVA20331">
    <property type="protein sequence ID" value="VVA20331"/>
    <property type="gene ID" value="Prudul26B004637"/>
</dbReference>
<evidence type="ECO:0000313" key="3">
    <source>
        <dbReference type="Proteomes" id="UP000327085"/>
    </source>
</evidence>
<dbReference type="Proteomes" id="UP000327085">
    <property type="component" value="Chromosome 2"/>
</dbReference>
<dbReference type="EMBL" id="CABIKO010000043">
    <property type="protein sequence ID" value="VVA20331.1"/>
    <property type="molecule type" value="Genomic_DNA"/>
</dbReference>
<dbReference type="PANTHER" id="PTHR45835:SF99">
    <property type="entry name" value="CHROMO DOMAIN-CONTAINING PROTEIN-RELATED"/>
    <property type="match status" value="1"/>
</dbReference>
<sequence length="178" mass="20379">DALSRRSSGSVAYLRGRYLPLMVEMRKLRVGLGMDDQGALLTTLYVRPVLVERILVAQSQDPLICTLRLEVENGHRTNCSAERQKLSGSLQPLSIPEWKWEHITMDFVFKLPRTVNKHDGVWVIVDRLTKSAHFLLVRANYTLNKLAKIFIHEIVRLHGVPVSIVSDRDPQFTSRFCT</sequence>
<dbReference type="AlphaFoldDB" id="A0A5E4F0S4"/>
<feature type="domain" description="Integrase catalytic" evidence="1">
    <location>
        <begin position="92"/>
        <end position="178"/>
    </location>
</feature>
<dbReference type="GO" id="GO:0003676">
    <property type="term" value="F:nucleic acid binding"/>
    <property type="evidence" value="ECO:0007669"/>
    <property type="project" value="InterPro"/>
</dbReference>
<feature type="non-terminal residue" evidence="2">
    <location>
        <position position="1"/>
    </location>
</feature>
<dbReference type="InterPro" id="IPR001584">
    <property type="entry name" value="Integrase_cat-core"/>
</dbReference>
<dbReference type="InterPro" id="IPR036397">
    <property type="entry name" value="RNaseH_sf"/>
</dbReference>
<dbReference type="PANTHER" id="PTHR45835">
    <property type="entry name" value="YALI0A06105P"/>
    <property type="match status" value="1"/>
</dbReference>
<dbReference type="Gene3D" id="3.30.420.10">
    <property type="entry name" value="Ribonuclease H-like superfamily/Ribonuclease H"/>
    <property type="match status" value="1"/>
</dbReference>
<dbReference type="PROSITE" id="PS50994">
    <property type="entry name" value="INTEGRASE"/>
    <property type="match status" value="1"/>
</dbReference>
<dbReference type="InterPro" id="IPR012337">
    <property type="entry name" value="RNaseH-like_sf"/>
</dbReference>
<gene>
    <name evidence="2" type="ORF">ALMOND_2B004637</name>
</gene>
<accession>A0A5E4F0S4</accession>
<name>A0A5E4F0S4_PRUDU</name>
<protein>
    <submittedName>
        <fullName evidence="2">PREDICTED: Transposon</fullName>
    </submittedName>
</protein>
<evidence type="ECO:0000313" key="2">
    <source>
        <dbReference type="EMBL" id="VVA20331.1"/>
    </source>
</evidence>
<organism evidence="2 3">
    <name type="scientific">Prunus dulcis</name>
    <name type="common">Almond</name>
    <name type="synonym">Amygdalus dulcis</name>
    <dbReference type="NCBI Taxonomy" id="3755"/>
    <lineage>
        <taxon>Eukaryota</taxon>
        <taxon>Viridiplantae</taxon>
        <taxon>Streptophyta</taxon>
        <taxon>Embryophyta</taxon>
        <taxon>Tracheophyta</taxon>
        <taxon>Spermatophyta</taxon>
        <taxon>Magnoliopsida</taxon>
        <taxon>eudicotyledons</taxon>
        <taxon>Gunneridae</taxon>
        <taxon>Pentapetalae</taxon>
        <taxon>rosids</taxon>
        <taxon>fabids</taxon>
        <taxon>Rosales</taxon>
        <taxon>Rosaceae</taxon>
        <taxon>Amygdaloideae</taxon>
        <taxon>Amygdaleae</taxon>
        <taxon>Prunus</taxon>
    </lineage>
</organism>
<feature type="non-terminal residue" evidence="2">
    <location>
        <position position="178"/>
    </location>
</feature>
<evidence type="ECO:0000259" key="1">
    <source>
        <dbReference type="PROSITE" id="PS50994"/>
    </source>
</evidence>
<reference evidence="3" key="1">
    <citation type="journal article" date="2020" name="Plant J.">
        <title>Transposons played a major role in the diversification between the closely related almond and peach genomes: results from the almond genome sequence.</title>
        <authorList>
            <person name="Alioto T."/>
            <person name="Alexiou K.G."/>
            <person name="Bardil A."/>
            <person name="Barteri F."/>
            <person name="Castanera R."/>
            <person name="Cruz F."/>
            <person name="Dhingra A."/>
            <person name="Duval H."/>
            <person name="Fernandez I Marti A."/>
            <person name="Frias L."/>
            <person name="Galan B."/>
            <person name="Garcia J.L."/>
            <person name="Howad W."/>
            <person name="Gomez-Garrido J."/>
            <person name="Gut M."/>
            <person name="Julca I."/>
            <person name="Morata J."/>
            <person name="Puigdomenech P."/>
            <person name="Ribeca P."/>
            <person name="Rubio Cabetas M.J."/>
            <person name="Vlasova A."/>
            <person name="Wirthensohn M."/>
            <person name="Garcia-Mas J."/>
            <person name="Gabaldon T."/>
            <person name="Casacuberta J.M."/>
            <person name="Arus P."/>
        </authorList>
    </citation>
    <scope>NUCLEOTIDE SEQUENCE [LARGE SCALE GENOMIC DNA]</scope>
    <source>
        <strain evidence="3">cv. Texas</strain>
    </source>
</reference>
<dbReference type="GO" id="GO:0015074">
    <property type="term" value="P:DNA integration"/>
    <property type="evidence" value="ECO:0007669"/>
    <property type="project" value="InterPro"/>
</dbReference>
<proteinExistence type="predicted"/>
<dbReference type="SUPFAM" id="SSF53098">
    <property type="entry name" value="Ribonuclease H-like"/>
    <property type="match status" value="1"/>
</dbReference>